<evidence type="ECO:0000313" key="3">
    <source>
        <dbReference type="Proteomes" id="UP000290174"/>
    </source>
</evidence>
<accession>A0A4V1KXF2</accession>
<dbReference type="SUPFAM" id="SSF56003">
    <property type="entry name" value="Molybdenum cofactor-binding domain"/>
    <property type="match status" value="1"/>
</dbReference>
<organism evidence="2 3">
    <name type="scientific">Bradyrhizobium zhanjiangense</name>
    <dbReference type="NCBI Taxonomy" id="1325107"/>
    <lineage>
        <taxon>Bacteria</taxon>
        <taxon>Pseudomonadati</taxon>
        <taxon>Pseudomonadota</taxon>
        <taxon>Alphaproteobacteria</taxon>
        <taxon>Hyphomicrobiales</taxon>
        <taxon>Nitrobacteraceae</taxon>
        <taxon>Bradyrhizobium</taxon>
    </lineage>
</organism>
<dbReference type="InterPro" id="IPR037165">
    <property type="entry name" value="AldOxase/xan_DH_Mopterin-bd_sf"/>
</dbReference>
<name>A0A4V1KXF2_9BRAD</name>
<dbReference type="Pfam" id="PF01315">
    <property type="entry name" value="Ald_Xan_dh_C"/>
    <property type="match status" value="1"/>
</dbReference>
<dbReference type="InterPro" id="IPR046867">
    <property type="entry name" value="AldOxase/xan_DH_MoCoBD2"/>
</dbReference>
<evidence type="ECO:0000259" key="1">
    <source>
        <dbReference type="SMART" id="SM01008"/>
    </source>
</evidence>
<dbReference type="Proteomes" id="UP000290174">
    <property type="component" value="Unassembled WGS sequence"/>
</dbReference>
<dbReference type="InterPro" id="IPR016208">
    <property type="entry name" value="Ald_Oxase/xanthine_DH-like"/>
</dbReference>
<dbReference type="InterPro" id="IPR036856">
    <property type="entry name" value="Ald_Oxase/Xan_DH_a/b_sf"/>
</dbReference>
<reference evidence="2 3" key="1">
    <citation type="submission" date="2018-11" db="EMBL/GenBank/DDBJ databases">
        <title>Bradyrhizobium sp. nov., isolated from effective nodules of peanut in China.</title>
        <authorList>
            <person name="Li Y."/>
        </authorList>
    </citation>
    <scope>NUCLEOTIDE SEQUENCE [LARGE SCALE GENOMIC DNA]</scope>
    <source>
        <strain evidence="2 3">CCBAU 51770</strain>
    </source>
</reference>
<dbReference type="GO" id="GO:0005506">
    <property type="term" value="F:iron ion binding"/>
    <property type="evidence" value="ECO:0007669"/>
    <property type="project" value="InterPro"/>
</dbReference>
<dbReference type="SMART" id="SM01008">
    <property type="entry name" value="Ald_Xan_dh_C"/>
    <property type="match status" value="1"/>
</dbReference>
<dbReference type="PANTHER" id="PTHR11908">
    <property type="entry name" value="XANTHINE DEHYDROGENASE"/>
    <property type="match status" value="1"/>
</dbReference>
<dbReference type="RefSeq" id="WP_128934882.1">
    <property type="nucleotide sequence ID" value="NZ_CP022221.1"/>
</dbReference>
<dbReference type="EMBL" id="RKMK01000003">
    <property type="protein sequence ID" value="RXH02015.1"/>
    <property type="molecule type" value="Genomic_DNA"/>
</dbReference>
<dbReference type="Pfam" id="PF20256">
    <property type="entry name" value="MoCoBD_2"/>
    <property type="match status" value="1"/>
</dbReference>
<protein>
    <submittedName>
        <fullName evidence="2">Xanthine dehydrogenase family protein molybdopterin-binding subunit</fullName>
    </submittedName>
</protein>
<gene>
    <name evidence="2" type="ORF">EAS61_06180</name>
</gene>
<dbReference type="AlphaFoldDB" id="A0A4V1KXF2"/>
<proteinExistence type="predicted"/>
<dbReference type="InterPro" id="IPR008274">
    <property type="entry name" value="AldOxase/xan_DH_MoCoBD1"/>
</dbReference>
<dbReference type="GO" id="GO:0016491">
    <property type="term" value="F:oxidoreductase activity"/>
    <property type="evidence" value="ECO:0007669"/>
    <property type="project" value="InterPro"/>
</dbReference>
<evidence type="ECO:0000313" key="2">
    <source>
        <dbReference type="EMBL" id="RXH02015.1"/>
    </source>
</evidence>
<feature type="domain" description="Aldehyde oxidase/xanthine dehydrogenase a/b hammerhead" evidence="1">
    <location>
        <begin position="19"/>
        <end position="134"/>
    </location>
</feature>
<dbReference type="Gene3D" id="3.90.1170.50">
    <property type="entry name" value="Aldehyde oxidase/xanthine dehydrogenase, a/b hammerhead"/>
    <property type="match status" value="1"/>
</dbReference>
<dbReference type="InterPro" id="IPR000674">
    <property type="entry name" value="Ald_Oxase/Xan_DH_a/b"/>
</dbReference>
<dbReference type="Gene3D" id="3.30.365.10">
    <property type="entry name" value="Aldehyde oxidase/xanthine dehydrogenase, molybdopterin binding domain"/>
    <property type="match status" value="4"/>
</dbReference>
<sequence length="734" mass="79322">MNAYVGTPTSRVDGRAKVTGAAKYAGEFAADHLLHGFVVEATIPRGRIARLDPSAALKVKGVVDVLTHAHRPPLADKDEAWKDEVAPEKGSPFRPLYDDRIKFNGQPIALVVAEDWETAKFAATRVRVEYKQEAFATDLESERGKAAKVDQPHKPRGDAAAALTRAAVHHEADYVIPSEHHNPMELYATTAIWDGNGRLTVYDKTQGVQNVQKFLCSVFGKKPDDIRVLSPYVGGAFGSGLRPQYQVVLATLGALALKRSVRVVLTRQQMYGLGYRPMTIEHVALGAKPDGTLDAVTHEAIAVTSRFEDFSRNDTGWGEQLYKSHNSRLSHKLVNLDVATPCDMRAPGAASGVCALECAMDELAVALKLDPIELRLKCYSDLDQSGDLPYTSKQLRACYARGAEAFGWARRNPAPRSMRDGNDLVGWGMATGVWEALQMPVAVRIVLTSNGHAEVSCAASDIGTGTYTIVSQVAADALGLPIENISVKLADSTLPQAPVEGGSWMAASSAHAVLGAAEEIRRELARHAKAMPASPLGGVDAPDLILVDGTIAKAGDRSRAISIADAMHHGKLERIEKQKLNEFAEDKSHARNTHSAVFAEVKIDEQLGVIRVARVVSAVAAGRILNTKTGRSQIMGGVVWGIGMALHEETVMDHRFGRIMNANIAEYHIPVNADIHDIDVIFVDEPDDRINRLGVKGLGEIGIVGVPAAIANAVYHATGKRIRRFPITLDKLID</sequence>
<dbReference type="PANTHER" id="PTHR11908:SF153">
    <property type="entry name" value="DEHYDROGENASE"/>
    <property type="match status" value="1"/>
</dbReference>
<comment type="caution">
    <text evidence="2">The sequence shown here is derived from an EMBL/GenBank/DDBJ whole genome shotgun (WGS) entry which is preliminary data.</text>
</comment>
<dbReference type="SUPFAM" id="SSF54665">
    <property type="entry name" value="CO dehydrogenase molybdoprotein N-domain-like"/>
    <property type="match status" value="1"/>
</dbReference>
<dbReference type="Pfam" id="PF02738">
    <property type="entry name" value="MoCoBD_1"/>
    <property type="match status" value="1"/>
</dbReference>